<evidence type="ECO:0000256" key="4">
    <source>
        <dbReference type="ARBA" id="ARBA00022989"/>
    </source>
</evidence>
<accession>A0A1G8N8C0</accession>
<dbReference type="PANTHER" id="PTHR33885:SF3">
    <property type="entry name" value="PHAGE SHOCK PROTEIN C"/>
    <property type="match status" value="1"/>
</dbReference>
<keyword evidence="3 6" id="KW-0812">Transmembrane</keyword>
<keyword evidence="9" id="KW-1185">Reference proteome</keyword>
<name>A0A1G8N8C0_9MICC</name>
<keyword evidence="5 6" id="KW-0472">Membrane</keyword>
<gene>
    <name evidence="8" type="ORF">SAMN04488693_12231</name>
</gene>
<proteinExistence type="predicted"/>
<feature type="transmembrane region" description="Helical" evidence="6">
    <location>
        <begin position="36"/>
        <end position="56"/>
    </location>
</feature>
<dbReference type="STRING" id="335973.SAMN04488693_12231"/>
<dbReference type="InterPro" id="IPR052027">
    <property type="entry name" value="PspC"/>
</dbReference>
<dbReference type="AlphaFoldDB" id="A0A1G8N8C0"/>
<dbReference type="Pfam" id="PF04024">
    <property type="entry name" value="PspC"/>
    <property type="match status" value="1"/>
</dbReference>
<evidence type="ECO:0000259" key="7">
    <source>
        <dbReference type="Pfam" id="PF04024"/>
    </source>
</evidence>
<protein>
    <submittedName>
        <fullName evidence="8">Phage shock protein PspC (Stress-responsive transcriptional regulator)</fullName>
    </submittedName>
</protein>
<reference evidence="8 9" key="1">
    <citation type="submission" date="2016-10" db="EMBL/GenBank/DDBJ databases">
        <authorList>
            <person name="de Groot N.N."/>
        </authorList>
    </citation>
    <scope>NUCLEOTIDE SEQUENCE [LARGE SCALE GENOMIC DNA]</scope>
    <source>
        <strain evidence="8 9">NP_1H</strain>
    </source>
</reference>
<comment type="subcellular location">
    <subcellularLocation>
        <location evidence="1">Cell membrane</location>
        <topology evidence="1">Single-pass membrane protein</topology>
    </subcellularLocation>
</comment>
<dbReference type="InterPro" id="IPR007168">
    <property type="entry name" value="Phageshock_PspC_N"/>
</dbReference>
<evidence type="ECO:0000256" key="1">
    <source>
        <dbReference type="ARBA" id="ARBA00004162"/>
    </source>
</evidence>
<evidence type="ECO:0000256" key="3">
    <source>
        <dbReference type="ARBA" id="ARBA00022692"/>
    </source>
</evidence>
<dbReference type="OrthoDB" id="7359894at2"/>
<sequence length="61" mass="6588">MAGTLTRPRNGKLIAGVCAALATGFGLPKWLVRIGFIIFGLVGIGELVYIILWIVLPKESY</sequence>
<organism evidence="8 9">
    <name type="scientific">Arthrobacter subterraneus</name>
    <dbReference type="NCBI Taxonomy" id="335973"/>
    <lineage>
        <taxon>Bacteria</taxon>
        <taxon>Bacillati</taxon>
        <taxon>Actinomycetota</taxon>
        <taxon>Actinomycetes</taxon>
        <taxon>Micrococcales</taxon>
        <taxon>Micrococcaceae</taxon>
        <taxon>Arthrobacter</taxon>
    </lineage>
</organism>
<dbReference type="PANTHER" id="PTHR33885">
    <property type="entry name" value="PHAGE SHOCK PROTEIN C"/>
    <property type="match status" value="1"/>
</dbReference>
<dbReference type="GO" id="GO:0005886">
    <property type="term" value="C:plasma membrane"/>
    <property type="evidence" value="ECO:0007669"/>
    <property type="project" value="UniProtKB-SubCell"/>
</dbReference>
<dbReference type="EMBL" id="FNDT01000022">
    <property type="protein sequence ID" value="SDI76373.1"/>
    <property type="molecule type" value="Genomic_DNA"/>
</dbReference>
<keyword evidence="2" id="KW-1003">Cell membrane</keyword>
<evidence type="ECO:0000256" key="5">
    <source>
        <dbReference type="ARBA" id="ARBA00023136"/>
    </source>
</evidence>
<keyword evidence="4 6" id="KW-1133">Transmembrane helix</keyword>
<evidence type="ECO:0000256" key="2">
    <source>
        <dbReference type="ARBA" id="ARBA00022475"/>
    </source>
</evidence>
<evidence type="ECO:0000313" key="9">
    <source>
        <dbReference type="Proteomes" id="UP000199258"/>
    </source>
</evidence>
<dbReference type="Proteomes" id="UP000199258">
    <property type="component" value="Unassembled WGS sequence"/>
</dbReference>
<evidence type="ECO:0000256" key="6">
    <source>
        <dbReference type="SAM" id="Phobius"/>
    </source>
</evidence>
<dbReference type="RefSeq" id="WP_026545234.1">
    <property type="nucleotide sequence ID" value="NZ_FNDT01000022.1"/>
</dbReference>
<evidence type="ECO:0000313" key="8">
    <source>
        <dbReference type="EMBL" id="SDI76373.1"/>
    </source>
</evidence>
<feature type="domain" description="Phage shock protein PspC N-terminal" evidence="7">
    <location>
        <begin position="4"/>
        <end position="59"/>
    </location>
</feature>